<feature type="chain" id="PRO_5020532883" description="YXWGXW repeat-containing protein" evidence="2">
    <location>
        <begin position="23"/>
        <end position="147"/>
    </location>
</feature>
<proteinExistence type="predicted"/>
<comment type="caution">
    <text evidence="3">The sequence shown here is derived from an EMBL/GenBank/DDBJ whole genome shotgun (WGS) entry which is preliminary data.</text>
</comment>
<reference evidence="3 4" key="1">
    <citation type="submission" date="2019-03" db="EMBL/GenBank/DDBJ databases">
        <title>Genomic Encyclopedia of Type Strains, Phase IV (KMG-IV): sequencing the most valuable type-strain genomes for metagenomic binning, comparative biology and taxonomic classification.</title>
        <authorList>
            <person name="Goeker M."/>
        </authorList>
    </citation>
    <scope>NUCLEOTIDE SEQUENCE [LARGE SCALE GENOMIC DNA]</scope>
    <source>
        <strain evidence="3 4">DSM 24984</strain>
    </source>
</reference>
<feature type="signal peptide" evidence="2">
    <location>
        <begin position="1"/>
        <end position="22"/>
    </location>
</feature>
<gene>
    <name evidence="3" type="ORF">C8D98_1801</name>
</gene>
<keyword evidence="2" id="KW-0732">Signal</keyword>
<organism evidence="3 4">
    <name type="scientific">Seleniivibrio woodruffii</name>
    <dbReference type="NCBI Taxonomy" id="1078050"/>
    <lineage>
        <taxon>Bacteria</taxon>
        <taxon>Pseudomonadati</taxon>
        <taxon>Deferribacterota</taxon>
        <taxon>Deferribacteres</taxon>
        <taxon>Deferribacterales</taxon>
        <taxon>Geovibrionaceae</taxon>
        <taxon>Seleniivibrio</taxon>
    </lineage>
</organism>
<evidence type="ECO:0000256" key="1">
    <source>
        <dbReference type="SAM" id="MobiDB-lite"/>
    </source>
</evidence>
<dbReference type="OrthoDB" id="5432787at2"/>
<dbReference type="RefSeq" id="WP_132873779.1">
    <property type="nucleotide sequence ID" value="NZ_SMGG01000004.1"/>
</dbReference>
<evidence type="ECO:0000256" key="2">
    <source>
        <dbReference type="SAM" id="SignalP"/>
    </source>
</evidence>
<dbReference type="AlphaFoldDB" id="A0A4V2PS13"/>
<protein>
    <recommendedName>
        <fullName evidence="5">YXWGXW repeat-containing protein</fullName>
    </recommendedName>
</protein>
<evidence type="ECO:0008006" key="5">
    <source>
        <dbReference type="Google" id="ProtNLM"/>
    </source>
</evidence>
<dbReference type="Proteomes" id="UP000294614">
    <property type="component" value="Unassembled WGS sequence"/>
</dbReference>
<dbReference type="EMBL" id="SMGG01000004">
    <property type="protein sequence ID" value="TCK60921.1"/>
    <property type="molecule type" value="Genomic_DNA"/>
</dbReference>
<evidence type="ECO:0000313" key="3">
    <source>
        <dbReference type="EMBL" id="TCK60921.1"/>
    </source>
</evidence>
<keyword evidence="4" id="KW-1185">Reference proteome</keyword>
<accession>A0A4V2PS13</accession>
<sequence>MKKSAILFLFSFVVLSSTAAKADINVNIDINGMPSVSVSADATVVLIPDTPDVYFVDNSQEDIFLWNGFWWKSMNGKWFKSESANSGWQVFVGTPQFFTTVKPDWRKEYKSGKWNGKPWRYEKVPYGHMKKGKKDKGHGKEKGHKKD</sequence>
<feature type="compositionally biased region" description="Basic residues" evidence="1">
    <location>
        <begin position="128"/>
        <end position="147"/>
    </location>
</feature>
<feature type="region of interest" description="Disordered" evidence="1">
    <location>
        <begin position="125"/>
        <end position="147"/>
    </location>
</feature>
<name>A0A4V2PS13_9BACT</name>
<evidence type="ECO:0000313" key="4">
    <source>
        <dbReference type="Proteomes" id="UP000294614"/>
    </source>
</evidence>